<dbReference type="GO" id="GO:0019631">
    <property type="term" value="P:quinate catabolic process"/>
    <property type="evidence" value="ECO:0007669"/>
    <property type="project" value="TreeGrafter"/>
</dbReference>
<keyword evidence="7 8" id="KW-0456">Lyase</keyword>
<evidence type="ECO:0000256" key="11">
    <source>
        <dbReference type="PIRSR" id="PIRSR001399-3"/>
    </source>
</evidence>
<feature type="binding site" evidence="8 10">
    <location>
        <position position="88"/>
    </location>
    <ligand>
        <name>substrate</name>
    </ligand>
</feature>
<gene>
    <name evidence="8 12" type="primary">aroQ</name>
    <name evidence="12" type="ORF">D9V68_02020</name>
</gene>
<evidence type="ECO:0000256" key="10">
    <source>
        <dbReference type="PIRSR" id="PIRSR001399-2"/>
    </source>
</evidence>
<dbReference type="GO" id="GO:0003855">
    <property type="term" value="F:3-dehydroquinate dehydratase activity"/>
    <property type="evidence" value="ECO:0007669"/>
    <property type="project" value="UniProtKB-UniRule"/>
</dbReference>
<comment type="pathway">
    <text evidence="3 8">Metabolic intermediate biosynthesis; chorismate biosynthesis; chorismate from D-erythrose 4-phosphate and phosphoenolpyruvate: step 3/7.</text>
</comment>
<sequence>MKNILLINGPNLNLLGTRETEIYGKITLSDLLNNLKIKAKKLNISLQHVQSNAEHILIDTIHSAKKTNISYIIINPAAFTHTSIAIRDALLTVNIPFIEVHISNIYAREQFRSHSWLSDVSNGVICGLGLDGYYWALKTISNRLVNFDKK</sequence>
<dbReference type="InterPro" id="IPR036441">
    <property type="entry name" value="DHquinase_II_sf"/>
</dbReference>
<dbReference type="NCBIfam" id="NF003804">
    <property type="entry name" value="PRK05395.1-1"/>
    <property type="match status" value="1"/>
</dbReference>
<feature type="binding site" evidence="8 10">
    <location>
        <position position="112"/>
    </location>
    <ligand>
        <name>substrate</name>
    </ligand>
</feature>
<evidence type="ECO:0000256" key="5">
    <source>
        <dbReference type="ARBA" id="ARBA00011193"/>
    </source>
</evidence>
<evidence type="ECO:0000256" key="9">
    <source>
        <dbReference type="PIRSR" id="PIRSR001399-1"/>
    </source>
</evidence>
<dbReference type="NCBIfam" id="TIGR01088">
    <property type="entry name" value="aroQ"/>
    <property type="match status" value="1"/>
</dbReference>
<evidence type="ECO:0000256" key="6">
    <source>
        <dbReference type="ARBA" id="ARBA00012060"/>
    </source>
</evidence>
<evidence type="ECO:0000256" key="7">
    <source>
        <dbReference type="ARBA" id="ARBA00023239"/>
    </source>
</evidence>
<comment type="catalytic activity">
    <reaction evidence="1 8">
        <text>3-dehydroquinate = 3-dehydroshikimate + H2O</text>
        <dbReference type="Rhea" id="RHEA:21096"/>
        <dbReference type="ChEBI" id="CHEBI:15377"/>
        <dbReference type="ChEBI" id="CHEBI:16630"/>
        <dbReference type="ChEBI" id="CHEBI:32364"/>
        <dbReference type="EC" id="4.2.1.10"/>
    </reaction>
</comment>
<dbReference type="GO" id="GO:0009073">
    <property type="term" value="P:aromatic amino acid family biosynthetic process"/>
    <property type="evidence" value="ECO:0007669"/>
    <property type="project" value="UniProtKB-KW"/>
</dbReference>
<evidence type="ECO:0000256" key="8">
    <source>
        <dbReference type="HAMAP-Rule" id="MF_00169"/>
    </source>
</evidence>
<dbReference type="InterPro" id="IPR001874">
    <property type="entry name" value="DHquinase_II"/>
</dbReference>
<proteinExistence type="inferred from homology"/>
<dbReference type="RefSeq" id="WP_158357855.1">
    <property type="nucleotide sequence ID" value="NZ_CP034876.1"/>
</dbReference>
<feature type="binding site" evidence="8 10">
    <location>
        <begin position="102"/>
        <end position="103"/>
    </location>
    <ligand>
        <name>substrate</name>
    </ligand>
</feature>
<accession>A0A4D6XUY0</accession>
<name>A0A4D6XUY0_9GAMM</name>
<comment type="subunit">
    <text evidence="5 8">Homododecamer.</text>
</comment>
<evidence type="ECO:0000256" key="4">
    <source>
        <dbReference type="ARBA" id="ARBA00011037"/>
    </source>
</evidence>
<organism evidence="12 13">
    <name type="scientific">Buchnera aphidicola</name>
    <name type="common">Hyperomyzus lactucae</name>
    <dbReference type="NCBI Taxonomy" id="1241860"/>
    <lineage>
        <taxon>Bacteria</taxon>
        <taxon>Pseudomonadati</taxon>
        <taxon>Pseudomonadota</taxon>
        <taxon>Gammaproteobacteria</taxon>
        <taxon>Enterobacterales</taxon>
        <taxon>Erwiniaceae</taxon>
        <taxon>Buchnera</taxon>
    </lineage>
</organism>
<evidence type="ECO:0000313" key="12">
    <source>
        <dbReference type="EMBL" id="QCI21116.1"/>
    </source>
</evidence>
<dbReference type="PANTHER" id="PTHR21272:SF3">
    <property type="entry name" value="CATABOLIC 3-DEHYDROQUINASE"/>
    <property type="match status" value="1"/>
</dbReference>
<dbReference type="EC" id="4.2.1.10" evidence="6 8"/>
<evidence type="ECO:0000313" key="13">
    <source>
        <dbReference type="Proteomes" id="UP000298738"/>
    </source>
</evidence>
<dbReference type="GO" id="GO:0009423">
    <property type="term" value="P:chorismate biosynthetic process"/>
    <property type="evidence" value="ECO:0007669"/>
    <property type="project" value="UniProtKB-UniRule"/>
</dbReference>
<keyword evidence="8" id="KW-0057">Aromatic amino acid biosynthesis</keyword>
<feature type="active site" description="Proton donor" evidence="8 9">
    <location>
        <position position="101"/>
    </location>
</feature>
<evidence type="ECO:0000256" key="1">
    <source>
        <dbReference type="ARBA" id="ARBA00001864"/>
    </source>
</evidence>
<dbReference type="SUPFAM" id="SSF52304">
    <property type="entry name" value="Type II 3-dehydroquinate dehydratase"/>
    <property type="match status" value="1"/>
</dbReference>
<dbReference type="GO" id="GO:0008652">
    <property type="term" value="P:amino acid biosynthetic process"/>
    <property type="evidence" value="ECO:0007669"/>
    <property type="project" value="UniProtKB-KW"/>
</dbReference>
<dbReference type="NCBIfam" id="NF003807">
    <property type="entry name" value="PRK05395.1-4"/>
    <property type="match status" value="1"/>
</dbReference>
<keyword evidence="8" id="KW-0028">Amino-acid biosynthesis</keyword>
<evidence type="ECO:0000256" key="3">
    <source>
        <dbReference type="ARBA" id="ARBA00004902"/>
    </source>
</evidence>
<evidence type="ECO:0000256" key="2">
    <source>
        <dbReference type="ARBA" id="ARBA00003924"/>
    </source>
</evidence>
<dbReference type="OrthoDB" id="9790793at2"/>
<dbReference type="NCBIfam" id="NF003806">
    <property type="entry name" value="PRK05395.1-3"/>
    <property type="match status" value="1"/>
</dbReference>
<dbReference type="Pfam" id="PF01220">
    <property type="entry name" value="DHquinase_II"/>
    <property type="match status" value="1"/>
</dbReference>
<comment type="function">
    <text evidence="2 8">Catalyzes a trans-dehydration via an enolate intermediate.</text>
</comment>
<feature type="site" description="Transition state stabilizer" evidence="8 11">
    <location>
        <position position="18"/>
    </location>
</feature>
<dbReference type="Gene3D" id="3.40.50.9100">
    <property type="entry name" value="Dehydroquinase, class II"/>
    <property type="match status" value="1"/>
</dbReference>
<dbReference type="AlphaFoldDB" id="A0A4D6XUY0"/>
<dbReference type="InterPro" id="IPR018509">
    <property type="entry name" value="DHquinase_II_CS"/>
</dbReference>
<dbReference type="NCBIfam" id="NF003805">
    <property type="entry name" value="PRK05395.1-2"/>
    <property type="match status" value="1"/>
</dbReference>
<dbReference type="PANTHER" id="PTHR21272">
    <property type="entry name" value="CATABOLIC 3-DEHYDROQUINASE"/>
    <property type="match status" value="1"/>
</dbReference>
<feature type="active site" description="Proton acceptor" evidence="8 9">
    <location>
        <position position="23"/>
    </location>
</feature>
<dbReference type="PROSITE" id="PS01029">
    <property type="entry name" value="DEHYDROQUINASE_II"/>
    <property type="match status" value="1"/>
</dbReference>
<dbReference type="PIRSF" id="PIRSF001399">
    <property type="entry name" value="DHquinase_II"/>
    <property type="match status" value="1"/>
</dbReference>
<reference evidence="12 13" key="1">
    <citation type="submission" date="2018-12" db="EMBL/GenBank/DDBJ databases">
        <authorList>
            <person name="Chong R.A."/>
        </authorList>
    </citation>
    <scope>NUCLEOTIDE SEQUENCE [LARGE SCALE GENOMIC DNA]</scope>
    <source>
        <strain evidence="12 13">Hla</strain>
    </source>
</reference>
<comment type="similarity">
    <text evidence="4 8">Belongs to the type-II 3-dehydroquinase family.</text>
</comment>
<dbReference type="Proteomes" id="UP000298738">
    <property type="component" value="Chromosome"/>
</dbReference>
<protein>
    <recommendedName>
        <fullName evidence="6 8">3-dehydroquinate dehydratase</fullName>
        <shortName evidence="8">3-dehydroquinase</shortName>
        <ecNumber evidence="6 8">4.2.1.10</ecNumber>
    </recommendedName>
    <alternativeName>
        <fullName evidence="8">Type II DHQase</fullName>
    </alternativeName>
</protein>
<dbReference type="EMBL" id="CP034876">
    <property type="protein sequence ID" value="QCI21116.1"/>
    <property type="molecule type" value="Genomic_DNA"/>
</dbReference>
<dbReference type="CDD" id="cd00466">
    <property type="entry name" value="DHQase_II"/>
    <property type="match status" value="1"/>
</dbReference>
<dbReference type="HAMAP" id="MF_00169">
    <property type="entry name" value="AroQ"/>
    <property type="match status" value="1"/>
</dbReference>
<dbReference type="UniPathway" id="UPA00053">
    <property type="reaction ID" value="UER00086"/>
</dbReference>
<feature type="binding site" evidence="8 10">
    <location>
        <position position="75"/>
    </location>
    <ligand>
        <name>substrate</name>
    </ligand>
</feature>
<reference evidence="12 13" key="2">
    <citation type="submission" date="2019-05" db="EMBL/GenBank/DDBJ databases">
        <title>Genome evolution of the obligate endosymbiont Buchnera aphidicola.</title>
        <authorList>
            <person name="Moran N.A."/>
        </authorList>
    </citation>
    <scope>NUCLEOTIDE SEQUENCE [LARGE SCALE GENOMIC DNA]</scope>
    <source>
        <strain evidence="12 13">Hla</strain>
    </source>
</reference>
<feature type="binding site" evidence="8 10">
    <location>
        <position position="81"/>
    </location>
    <ligand>
        <name>substrate</name>
    </ligand>
</feature>